<dbReference type="RefSeq" id="WP_337715154.1">
    <property type="nucleotide sequence ID" value="NZ_JBBEGL010000005.1"/>
</dbReference>
<keyword evidence="5" id="KW-0560">Oxidoreductase</keyword>
<evidence type="ECO:0000256" key="1">
    <source>
        <dbReference type="ARBA" id="ARBA00001974"/>
    </source>
</evidence>
<evidence type="ECO:0000259" key="6">
    <source>
        <dbReference type="Pfam" id="PF00441"/>
    </source>
</evidence>
<dbReference type="Gene3D" id="1.20.140.10">
    <property type="entry name" value="Butyryl-CoA Dehydrogenase, subunit A, domain 3"/>
    <property type="match status" value="1"/>
</dbReference>
<dbReference type="InterPro" id="IPR036250">
    <property type="entry name" value="AcylCo_DH-like_C"/>
</dbReference>
<dbReference type="SUPFAM" id="SSF56645">
    <property type="entry name" value="Acyl-CoA dehydrogenase NM domain-like"/>
    <property type="match status" value="1"/>
</dbReference>
<proteinExistence type="inferred from homology"/>
<comment type="cofactor">
    <cofactor evidence="1 5">
        <name>FAD</name>
        <dbReference type="ChEBI" id="CHEBI:57692"/>
    </cofactor>
</comment>
<feature type="domain" description="Acyl-CoA oxidase/dehydrogenase middle" evidence="7">
    <location>
        <begin position="126"/>
        <end position="223"/>
    </location>
</feature>
<dbReference type="Pfam" id="PF02770">
    <property type="entry name" value="Acyl-CoA_dh_M"/>
    <property type="match status" value="1"/>
</dbReference>
<dbReference type="Pfam" id="PF02771">
    <property type="entry name" value="Acyl-CoA_dh_N"/>
    <property type="match status" value="1"/>
</dbReference>
<comment type="caution">
    <text evidence="9">The sequence shown here is derived from an EMBL/GenBank/DDBJ whole genome shotgun (WGS) entry which is preliminary data.</text>
</comment>
<dbReference type="Proteomes" id="UP001370100">
    <property type="component" value="Unassembled WGS sequence"/>
</dbReference>
<dbReference type="CDD" id="cd00567">
    <property type="entry name" value="ACAD"/>
    <property type="match status" value="1"/>
</dbReference>
<reference evidence="9 10" key="1">
    <citation type="submission" date="2024-03" db="EMBL/GenBank/DDBJ databases">
        <title>Actinomycetospora sp. OC33-EN06, a novel actinomycete isolated from wild orchid (Aerides multiflora).</title>
        <authorList>
            <person name="Suriyachadkun C."/>
        </authorList>
    </citation>
    <scope>NUCLEOTIDE SEQUENCE [LARGE SCALE GENOMIC DNA]</scope>
    <source>
        <strain evidence="9 10">OC33-EN06</strain>
    </source>
</reference>
<comment type="similarity">
    <text evidence="2 5">Belongs to the acyl-CoA dehydrogenase family.</text>
</comment>
<dbReference type="InterPro" id="IPR037069">
    <property type="entry name" value="AcylCoA_DH/ox_N_sf"/>
</dbReference>
<evidence type="ECO:0000256" key="2">
    <source>
        <dbReference type="ARBA" id="ARBA00009347"/>
    </source>
</evidence>
<evidence type="ECO:0000313" key="10">
    <source>
        <dbReference type="Proteomes" id="UP001370100"/>
    </source>
</evidence>
<evidence type="ECO:0000313" key="9">
    <source>
        <dbReference type="EMBL" id="MEJ2888516.1"/>
    </source>
</evidence>
<evidence type="ECO:0000256" key="3">
    <source>
        <dbReference type="ARBA" id="ARBA00022630"/>
    </source>
</evidence>
<feature type="domain" description="Acyl-CoA dehydrogenase/oxidase N-terminal" evidence="8">
    <location>
        <begin position="35"/>
        <end position="121"/>
    </location>
</feature>
<dbReference type="InterPro" id="IPR009100">
    <property type="entry name" value="AcylCoA_DH/oxidase_NM_dom_sf"/>
</dbReference>
<dbReference type="Gene3D" id="2.40.110.10">
    <property type="entry name" value="Butyryl-CoA Dehydrogenase, subunit A, domain 2"/>
    <property type="match status" value="1"/>
</dbReference>
<dbReference type="InterPro" id="IPR009075">
    <property type="entry name" value="AcylCo_DH/oxidase_C"/>
</dbReference>
<dbReference type="InterPro" id="IPR046373">
    <property type="entry name" value="Acyl-CoA_Oxase/DH_mid-dom_sf"/>
</dbReference>
<gene>
    <name evidence="9" type="ORF">WCD41_18810</name>
</gene>
<dbReference type="PANTHER" id="PTHR43884:SF19">
    <property type="entry name" value="ACYL-COA DEHYDROGENASE FADE4-RELATED"/>
    <property type="match status" value="1"/>
</dbReference>
<feature type="domain" description="Acyl-CoA dehydrogenase/oxidase C-terminal" evidence="6">
    <location>
        <begin position="235"/>
        <end position="387"/>
    </location>
</feature>
<sequence length="597" mass="64392">MTRVDELRALTEDLERHLGDPHDADGPVSFATSLDLDEREQYPHGGLDVLRAWGCHDFGVPVSAGGRGVATQDSVAFGTTIARRDATLATALSITMLAYLPIWVGGDDEQRARYGEAVHRGAKFAWGLTEREHGSDVLATGMTARRVEGGYVVDGEKWLIGHGTQADYVVLFVRTGERAGPAGFSILVLDRRATPAHCISALPDEQLHGLRGIDMSGLRLTDCFIPDSARIGPEGHGLEIALTGSHPVRVMITGIALGCTDTALRLALDFTTQREIFGGTVVDVPYSRRKLVEAHADLLLSDTLANCAARSLQTSPDQSAVWSSVAKYLVPTVLDRTVAELGVVLGARHYLRGHHRYGMFQKARRDLLVANFADGNTVVNLKNVATALPSLLAPAGDAATAAARERARALFDWDAELPPIAPWAAQTAGRTGDDALHVLPDAIAALARRAEATEDPVEADRWRRCAELGRHLGDELDWMRAECAALQKRLGRAYGSSAELFTLAERFCVLHAVATCLAHRALSSDWIATPMDGAAPLLMCLHQLWARLYPLDPVATPDDVEAAARVLLTCHAEGRSFGYRQFALAKPAGAPDAREVA</sequence>
<dbReference type="Gene3D" id="1.10.540.10">
    <property type="entry name" value="Acyl-CoA dehydrogenase/oxidase, N-terminal domain"/>
    <property type="match status" value="1"/>
</dbReference>
<protein>
    <submittedName>
        <fullName evidence="9">Acyl-CoA dehydrogenase family protein</fullName>
    </submittedName>
</protein>
<evidence type="ECO:0000256" key="4">
    <source>
        <dbReference type="ARBA" id="ARBA00022827"/>
    </source>
</evidence>
<keyword evidence="4 5" id="KW-0274">FAD</keyword>
<evidence type="ECO:0000256" key="5">
    <source>
        <dbReference type="RuleBase" id="RU362125"/>
    </source>
</evidence>
<evidence type="ECO:0000259" key="7">
    <source>
        <dbReference type="Pfam" id="PF02770"/>
    </source>
</evidence>
<dbReference type="InterPro" id="IPR006091">
    <property type="entry name" value="Acyl-CoA_Oxase/DH_mid-dom"/>
</dbReference>
<name>A0ABU8N835_9PSEU</name>
<dbReference type="Pfam" id="PF00441">
    <property type="entry name" value="Acyl-CoA_dh_1"/>
    <property type="match status" value="1"/>
</dbReference>
<organism evidence="9 10">
    <name type="scientific">Actinomycetospora aeridis</name>
    <dbReference type="NCBI Taxonomy" id="3129231"/>
    <lineage>
        <taxon>Bacteria</taxon>
        <taxon>Bacillati</taxon>
        <taxon>Actinomycetota</taxon>
        <taxon>Actinomycetes</taxon>
        <taxon>Pseudonocardiales</taxon>
        <taxon>Pseudonocardiaceae</taxon>
        <taxon>Actinomycetospora</taxon>
    </lineage>
</organism>
<accession>A0ABU8N835</accession>
<keyword evidence="10" id="KW-1185">Reference proteome</keyword>
<evidence type="ECO:0000259" key="8">
    <source>
        <dbReference type="Pfam" id="PF02771"/>
    </source>
</evidence>
<dbReference type="PANTHER" id="PTHR43884">
    <property type="entry name" value="ACYL-COA DEHYDROGENASE"/>
    <property type="match status" value="1"/>
</dbReference>
<dbReference type="SUPFAM" id="SSF47203">
    <property type="entry name" value="Acyl-CoA dehydrogenase C-terminal domain-like"/>
    <property type="match status" value="1"/>
</dbReference>
<keyword evidence="3 5" id="KW-0285">Flavoprotein</keyword>
<dbReference type="InterPro" id="IPR013786">
    <property type="entry name" value="AcylCoA_DH/ox_N"/>
</dbReference>
<dbReference type="EMBL" id="JBBEGL010000005">
    <property type="protein sequence ID" value="MEJ2888516.1"/>
    <property type="molecule type" value="Genomic_DNA"/>
</dbReference>